<keyword evidence="3 6" id="KW-0812">Transmembrane</keyword>
<evidence type="ECO:0000259" key="7">
    <source>
        <dbReference type="Pfam" id="PF00892"/>
    </source>
</evidence>
<dbReference type="InterPro" id="IPR000620">
    <property type="entry name" value="EamA_dom"/>
</dbReference>
<comment type="caution">
    <text evidence="8">The sequence shown here is derived from an EMBL/GenBank/DDBJ whole genome shotgun (WGS) entry which is preliminary data.</text>
</comment>
<dbReference type="InterPro" id="IPR037185">
    <property type="entry name" value="EmrE-like"/>
</dbReference>
<feature type="domain" description="EamA" evidence="7">
    <location>
        <begin position="158"/>
        <end position="291"/>
    </location>
</feature>
<evidence type="ECO:0000313" key="9">
    <source>
        <dbReference type="Proteomes" id="UP000272400"/>
    </source>
</evidence>
<evidence type="ECO:0000256" key="5">
    <source>
        <dbReference type="ARBA" id="ARBA00023136"/>
    </source>
</evidence>
<keyword evidence="9" id="KW-1185">Reference proteome</keyword>
<dbReference type="EMBL" id="RJKE01000001">
    <property type="protein sequence ID" value="ROO83865.1"/>
    <property type="molecule type" value="Genomic_DNA"/>
</dbReference>
<dbReference type="AlphaFoldDB" id="A0A3N1CRN6"/>
<protein>
    <submittedName>
        <fullName evidence="8">DME family drug/metabolite transporter</fullName>
    </submittedName>
</protein>
<dbReference type="Pfam" id="PF00892">
    <property type="entry name" value="EamA"/>
    <property type="match status" value="2"/>
</dbReference>
<feature type="transmembrane region" description="Helical" evidence="6">
    <location>
        <begin position="104"/>
        <end position="125"/>
    </location>
</feature>
<evidence type="ECO:0000256" key="6">
    <source>
        <dbReference type="SAM" id="Phobius"/>
    </source>
</evidence>
<evidence type="ECO:0000256" key="4">
    <source>
        <dbReference type="ARBA" id="ARBA00022989"/>
    </source>
</evidence>
<reference evidence="8 9" key="1">
    <citation type="submission" date="2018-11" db="EMBL/GenBank/DDBJ databases">
        <title>Sequencing the genomes of 1000 actinobacteria strains.</title>
        <authorList>
            <person name="Klenk H.-P."/>
        </authorList>
    </citation>
    <scope>NUCLEOTIDE SEQUENCE [LARGE SCALE GENOMIC DNA]</scope>
    <source>
        <strain evidence="8 9">DSM 44254</strain>
    </source>
</reference>
<dbReference type="InterPro" id="IPR050638">
    <property type="entry name" value="AA-Vitamin_Transporters"/>
</dbReference>
<dbReference type="SUPFAM" id="SSF103481">
    <property type="entry name" value="Multidrug resistance efflux transporter EmrE"/>
    <property type="match status" value="2"/>
</dbReference>
<name>A0A3N1CRN6_9ACTN</name>
<evidence type="ECO:0000256" key="2">
    <source>
        <dbReference type="ARBA" id="ARBA00007362"/>
    </source>
</evidence>
<evidence type="ECO:0000256" key="3">
    <source>
        <dbReference type="ARBA" id="ARBA00022692"/>
    </source>
</evidence>
<comment type="subcellular location">
    <subcellularLocation>
        <location evidence="1">Membrane</location>
        <topology evidence="1">Multi-pass membrane protein</topology>
    </subcellularLocation>
</comment>
<accession>A0A3N1CRN6</accession>
<dbReference type="RefSeq" id="WP_123663334.1">
    <property type="nucleotide sequence ID" value="NZ_RJKE01000001.1"/>
</dbReference>
<feature type="domain" description="EamA" evidence="7">
    <location>
        <begin position="17"/>
        <end position="149"/>
    </location>
</feature>
<feature type="transmembrane region" description="Helical" evidence="6">
    <location>
        <begin position="76"/>
        <end position="98"/>
    </location>
</feature>
<dbReference type="PANTHER" id="PTHR32322">
    <property type="entry name" value="INNER MEMBRANE TRANSPORTER"/>
    <property type="match status" value="1"/>
</dbReference>
<dbReference type="PANTHER" id="PTHR32322:SF2">
    <property type="entry name" value="EAMA DOMAIN-CONTAINING PROTEIN"/>
    <property type="match status" value="1"/>
</dbReference>
<feature type="transmembrane region" description="Helical" evidence="6">
    <location>
        <begin position="12"/>
        <end position="38"/>
    </location>
</feature>
<keyword evidence="5 6" id="KW-0472">Membrane</keyword>
<keyword evidence="4 6" id="KW-1133">Transmembrane helix</keyword>
<feature type="transmembrane region" description="Helical" evidence="6">
    <location>
        <begin position="218"/>
        <end position="237"/>
    </location>
</feature>
<organism evidence="8 9">
    <name type="scientific">Actinocorallia herbida</name>
    <dbReference type="NCBI Taxonomy" id="58109"/>
    <lineage>
        <taxon>Bacteria</taxon>
        <taxon>Bacillati</taxon>
        <taxon>Actinomycetota</taxon>
        <taxon>Actinomycetes</taxon>
        <taxon>Streptosporangiales</taxon>
        <taxon>Thermomonosporaceae</taxon>
        <taxon>Actinocorallia</taxon>
    </lineage>
</organism>
<gene>
    <name evidence="8" type="ORF">EDD29_1374</name>
</gene>
<dbReference type="GO" id="GO:0016020">
    <property type="term" value="C:membrane"/>
    <property type="evidence" value="ECO:0007669"/>
    <property type="project" value="UniProtKB-SubCell"/>
</dbReference>
<evidence type="ECO:0000256" key="1">
    <source>
        <dbReference type="ARBA" id="ARBA00004141"/>
    </source>
</evidence>
<feature type="transmembrane region" description="Helical" evidence="6">
    <location>
        <begin position="249"/>
        <end position="268"/>
    </location>
</feature>
<comment type="similarity">
    <text evidence="2">Belongs to the EamA transporter family.</text>
</comment>
<feature type="transmembrane region" description="Helical" evidence="6">
    <location>
        <begin position="274"/>
        <end position="291"/>
    </location>
</feature>
<sequence length="293" mass="28152">MLSSSSFSSSFSGAGAGAVLVVTAAALWGTTGAVLVLAPYGVSAFSAGAARIVLGGLLLVLVAGRALAGLLAGPRTVWGLAVLGAAGVAVSQTTYFVAVSRTGVAVATIVTIGSAPAFAGLLALLSGTRLGRRWQAATCLAVAGSALLVGGGAADPAGIALALVSGCAYAVQSAAAERLVRDGLDPLAAAAAVFGLAALALLPALAAGDVAWLATGRGAAVTGYLGAVTTAVAYLLYFRGLRTTDTTTATTLTLVEPVIAAGLGLALLGEHLSGAGGAGLVLVASGLVLLLRT</sequence>
<dbReference type="OrthoDB" id="9787117at2"/>
<dbReference type="Proteomes" id="UP000272400">
    <property type="component" value="Unassembled WGS sequence"/>
</dbReference>
<evidence type="ECO:0000313" key="8">
    <source>
        <dbReference type="EMBL" id="ROO83865.1"/>
    </source>
</evidence>
<proteinExistence type="inferred from homology"/>
<feature type="transmembrane region" description="Helical" evidence="6">
    <location>
        <begin position="187"/>
        <end position="206"/>
    </location>
</feature>
<feature type="transmembrane region" description="Helical" evidence="6">
    <location>
        <begin position="44"/>
        <end position="64"/>
    </location>
</feature>